<dbReference type="CDD" id="cd17535">
    <property type="entry name" value="REC_NarL-like"/>
    <property type="match status" value="1"/>
</dbReference>
<dbReference type="PANTHER" id="PTHR45566:SF2">
    <property type="entry name" value="NARL SUBFAMILY"/>
    <property type="match status" value="1"/>
</dbReference>
<keyword evidence="1" id="KW-0597">Phosphoprotein</keyword>
<feature type="domain" description="Response regulatory" evidence="2">
    <location>
        <begin position="7"/>
        <end position="123"/>
    </location>
</feature>
<dbReference type="Gene3D" id="3.40.50.2300">
    <property type="match status" value="1"/>
</dbReference>
<dbReference type="GO" id="GO:0000160">
    <property type="term" value="P:phosphorelay signal transduction system"/>
    <property type="evidence" value="ECO:0007669"/>
    <property type="project" value="InterPro"/>
</dbReference>
<dbReference type="InterPro" id="IPR011006">
    <property type="entry name" value="CheY-like_superfamily"/>
</dbReference>
<evidence type="ECO:0000313" key="4">
    <source>
        <dbReference type="Proteomes" id="UP000251692"/>
    </source>
</evidence>
<evidence type="ECO:0000256" key="1">
    <source>
        <dbReference type="PROSITE-ProRule" id="PRU00169"/>
    </source>
</evidence>
<dbReference type="SMART" id="SM00448">
    <property type="entry name" value="REC"/>
    <property type="match status" value="1"/>
</dbReference>
<dbReference type="PROSITE" id="PS50110">
    <property type="entry name" value="RESPONSE_REGULATORY"/>
    <property type="match status" value="1"/>
</dbReference>
<accession>A0A364RDX8</accession>
<reference evidence="3 4" key="1">
    <citation type="submission" date="2018-06" db="EMBL/GenBank/DDBJ databases">
        <authorList>
            <person name="Liu Z.-W."/>
        </authorList>
    </citation>
    <scope>NUCLEOTIDE SEQUENCE [LARGE SCALE GENOMIC DNA]</scope>
    <source>
        <strain evidence="3 4">2b14</strain>
    </source>
</reference>
<dbReference type="GO" id="GO:0003677">
    <property type="term" value="F:DNA binding"/>
    <property type="evidence" value="ECO:0007669"/>
    <property type="project" value="UniProtKB-KW"/>
</dbReference>
<dbReference type="InterPro" id="IPR051015">
    <property type="entry name" value="EvgA-like"/>
</dbReference>
<keyword evidence="4" id="KW-1185">Reference proteome</keyword>
<dbReference type="EMBL" id="QMDV01000003">
    <property type="protein sequence ID" value="RAU82492.1"/>
    <property type="molecule type" value="Genomic_DNA"/>
</dbReference>
<dbReference type="AlphaFoldDB" id="A0A364RDX8"/>
<dbReference type="PANTHER" id="PTHR45566">
    <property type="entry name" value="HTH-TYPE TRANSCRIPTIONAL REGULATOR YHJB-RELATED"/>
    <property type="match status" value="1"/>
</dbReference>
<keyword evidence="3" id="KW-0238">DNA-binding</keyword>
<name>A0A364RDX8_9BACT</name>
<sequence length="139" mass="15843">MEFLPFTLALADDHTLFRKGIVEILKLYPEVTLVAEAVNGARLLEKIENKMPDIVMLDLEMPEMDGIATARYLLIKYPQVKVLIMSMYGEETLVEKLLEEGVHGYLLKSAEPAELRQALQALKRGEKLNYKLAHNPYLL</sequence>
<comment type="caution">
    <text evidence="3">The sequence shown here is derived from an EMBL/GenBank/DDBJ whole genome shotgun (WGS) entry which is preliminary data.</text>
</comment>
<reference evidence="3 4" key="2">
    <citation type="submission" date="2018-07" db="EMBL/GenBank/DDBJ databases">
        <title>Pontibacter sp. 2b14 genomic sequence and assembly.</title>
        <authorList>
            <person name="Du Z.-J."/>
        </authorList>
    </citation>
    <scope>NUCLEOTIDE SEQUENCE [LARGE SCALE GENOMIC DNA]</scope>
    <source>
        <strain evidence="3 4">2b14</strain>
    </source>
</reference>
<dbReference type="InterPro" id="IPR001789">
    <property type="entry name" value="Sig_transdc_resp-reg_receiver"/>
</dbReference>
<dbReference type="SUPFAM" id="SSF52172">
    <property type="entry name" value="CheY-like"/>
    <property type="match status" value="1"/>
</dbReference>
<evidence type="ECO:0000313" key="3">
    <source>
        <dbReference type="EMBL" id="RAU82492.1"/>
    </source>
</evidence>
<dbReference type="OrthoDB" id="9797341at2"/>
<evidence type="ECO:0000259" key="2">
    <source>
        <dbReference type="PROSITE" id="PS50110"/>
    </source>
</evidence>
<dbReference type="Pfam" id="PF00072">
    <property type="entry name" value="Response_reg"/>
    <property type="match status" value="1"/>
</dbReference>
<proteinExistence type="predicted"/>
<organism evidence="3 4">
    <name type="scientific">Pontibacter arcticus</name>
    <dbReference type="NCBI Taxonomy" id="2080288"/>
    <lineage>
        <taxon>Bacteria</taxon>
        <taxon>Pseudomonadati</taxon>
        <taxon>Bacteroidota</taxon>
        <taxon>Cytophagia</taxon>
        <taxon>Cytophagales</taxon>
        <taxon>Hymenobacteraceae</taxon>
        <taxon>Pontibacter</taxon>
    </lineage>
</organism>
<dbReference type="InterPro" id="IPR058245">
    <property type="entry name" value="NreC/VraR/RcsB-like_REC"/>
</dbReference>
<gene>
    <name evidence="3" type="ORF">DP923_11975</name>
</gene>
<protein>
    <submittedName>
        <fullName evidence="3">DNA-binding response regulator</fullName>
    </submittedName>
</protein>
<dbReference type="Proteomes" id="UP000251692">
    <property type="component" value="Unassembled WGS sequence"/>
</dbReference>
<feature type="modified residue" description="4-aspartylphosphate" evidence="1">
    <location>
        <position position="58"/>
    </location>
</feature>
<dbReference type="RefSeq" id="WP_112306085.1">
    <property type="nucleotide sequence ID" value="NZ_QMDV01000003.1"/>
</dbReference>